<dbReference type="EMBL" id="LT549890">
    <property type="protein sequence ID" value="SAI86590.1"/>
    <property type="molecule type" value="Genomic_DNA"/>
</dbReference>
<evidence type="ECO:0000313" key="7">
    <source>
        <dbReference type="Proteomes" id="UP000076770"/>
    </source>
</evidence>
<keyword evidence="3" id="KW-0408">Iron</keyword>
<dbReference type="PROSITE" id="PS51296">
    <property type="entry name" value="RIESKE"/>
    <property type="match status" value="1"/>
</dbReference>
<dbReference type="InterPro" id="IPR036922">
    <property type="entry name" value="Rieske_2Fe-2S_sf"/>
</dbReference>
<dbReference type="GO" id="GO:0051537">
    <property type="term" value="F:2 iron, 2 sulfur cluster binding"/>
    <property type="evidence" value="ECO:0007669"/>
    <property type="project" value="UniProtKB-KW"/>
</dbReference>
<evidence type="ECO:0000313" key="6">
    <source>
        <dbReference type="EMBL" id="SAI86590.1"/>
    </source>
</evidence>
<dbReference type="PATRIC" id="fig|2287.9.peg.3187"/>
<organism evidence="6 7">
    <name type="scientific">Saccharolobus solfataricus</name>
    <name type="common">Sulfolobus solfataricus</name>
    <dbReference type="NCBI Taxonomy" id="2287"/>
    <lineage>
        <taxon>Archaea</taxon>
        <taxon>Thermoproteota</taxon>
        <taxon>Thermoprotei</taxon>
        <taxon>Sulfolobales</taxon>
        <taxon>Sulfolobaceae</taxon>
        <taxon>Saccharolobus</taxon>
    </lineage>
</organism>
<keyword evidence="2" id="KW-0479">Metal-binding</keyword>
<dbReference type="SUPFAM" id="SSF50022">
    <property type="entry name" value="ISP domain"/>
    <property type="match status" value="1"/>
</dbReference>
<evidence type="ECO:0000256" key="3">
    <source>
        <dbReference type="ARBA" id="ARBA00023004"/>
    </source>
</evidence>
<dbReference type="Proteomes" id="UP000076770">
    <property type="component" value="Chromosome i"/>
</dbReference>
<accession>A0A157T5Q3</accession>
<feature type="domain" description="Rieske" evidence="5">
    <location>
        <begin position="12"/>
        <end position="100"/>
    </location>
</feature>
<keyword evidence="4" id="KW-0411">Iron-sulfur</keyword>
<evidence type="ECO:0000256" key="4">
    <source>
        <dbReference type="ARBA" id="ARBA00023014"/>
    </source>
</evidence>
<dbReference type="GO" id="GO:0046872">
    <property type="term" value="F:metal ion binding"/>
    <property type="evidence" value="ECO:0007669"/>
    <property type="project" value="UniProtKB-KW"/>
</dbReference>
<name>A0A157T5Q3_SACSO</name>
<protein>
    <recommendedName>
        <fullName evidence="5">Rieske domain-containing protein</fullName>
    </recommendedName>
</protein>
<gene>
    <name evidence="6" type="ORF">SSOP1_3036</name>
</gene>
<sequence length="111" mass="12823">MKTYIFFYIMLKVIEINGYPIMIYEKDGKEYTYLAGCPHKQRPITAEGYKINLDNIVCPFYNAVFSLITGELIEPPKSKTPRTPNCKLIRARLINGEVVFEDKPFVPRTKG</sequence>
<evidence type="ECO:0000259" key="5">
    <source>
        <dbReference type="PROSITE" id="PS51296"/>
    </source>
</evidence>
<dbReference type="Gene3D" id="2.102.10.10">
    <property type="entry name" value="Rieske [2Fe-2S] iron-sulphur domain"/>
    <property type="match status" value="1"/>
</dbReference>
<evidence type="ECO:0000256" key="2">
    <source>
        <dbReference type="ARBA" id="ARBA00022723"/>
    </source>
</evidence>
<keyword evidence="1" id="KW-0001">2Fe-2S</keyword>
<dbReference type="InterPro" id="IPR017941">
    <property type="entry name" value="Rieske_2Fe-2S"/>
</dbReference>
<dbReference type="AlphaFoldDB" id="A0A157T5Q3"/>
<evidence type="ECO:0000256" key="1">
    <source>
        <dbReference type="ARBA" id="ARBA00022714"/>
    </source>
</evidence>
<reference evidence="7" key="1">
    <citation type="submission" date="2016-04" db="EMBL/GenBank/DDBJ databases">
        <authorList>
            <person name="Shah S.A."/>
            <person name="Garrett R.A."/>
        </authorList>
    </citation>
    <scope>NUCLEOTIDE SEQUENCE [LARGE SCALE GENOMIC DNA]</scope>
    <source>
        <strain evidence="7">ATCC 35091 / DSM 1616 / JCM 8930 / NBRC 15331 / P1</strain>
    </source>
</reference>
<dbReference type="Pfam" id="PF00355">
    <property type="entry name" value="Rieske"/>
    <property type="match status" value="1"/>
</dbReference>
<proteinExistence type="predicted"/>